<comment type="caution">
    <text evidence="2">The sequence shown here is derived from an EMBL/GenBank/DDBJ whole genome shotgun (WGS) entry which is preliminary data.</text>
</comment>
<gene>
    <name evidence="2" type="ORF">F1599_16630</name>
</gene>
<evidence type="ECO:0008006" key="4">
    <source>
        <dbReference type="Google" id="ProtNLM"/>
    </source>
</evidence>
<dbReference type="Gene3D" id="2.40.50.320">
    <property type="entry name" value="Copper binding periplasmic protein CusF"/>
    <property type="match status" value="1"/>
</dbReference>
<dbReference type="RefSeq" id="WP_150083801.1">
    <property type="nucleotide sequence ID" value="NZ_VWRN01000045.1"/>
</dbReference>
<protein>
    <recommendedName>
        <fullName evidence="4">Copper-binding protein</fullName>
    </recommendedName>
</protein>
<feature type="chain" id="PRO_5024447143" description="Copper-binding protein" evidence="1">
    <location>
        <begin position="23"/>
        <end position="113"/>
    </location>
</feature>
<evidence type="ECO:0000313" key="3">
    <source>
        <dbReference type="Proteomes" id="UP000324324"/>
    </source>
</evidence>
<name>A0A5M8AJ12_9BURK</name>
<dbReference type="InterPro" id="IPR042230">
    <property type="entry name" value="CusF_sf"/>
</dbReference>
<dbReference type="Pfam" id="PF11604">
    <property type="entry name" value="CusF_Ec"/>
    <property type="match status" value="1"/>
</dbReference>
<reference evidence="2 3" key="1">
    <citation type="submission" date="2019-09" db="EMBL/GenBank/DDBJ databases">
        <title>Isolation of a novel species in the genus Cupriavidus from patients with sepsis using whole genome sequencing.</title>
        <authorList>
            <person name="Kweon O.J."/>
            <person name="Lee M.-K."/>
        </authorList>
    </citation>
    <scope>NUCLEOTIDE SEQUENCE [LARGE SCALE GENOMIC DNA]</scope>
    <source>
        <strain evidence="2 3">MKL-01</strain>
    </source>
</reference>
<keyword evidence="1" id="KW-0732">Signal</keyword>
<evidence type="ECO:0000256" key="1">
    <source>
        <dbReference type="SAM" id="SignalP"/>
    </source>
</evidence>
<dbReference type="AlphaFoldDB" id="A0A5M8AJ12"/>
<keyword evidence="3" id="KW-1185">Reference proteome</keyword>
<accession>A0A5M8AJ12</accession>
<evidence type="ECO:0000313" key="2">
    <source>
        <dbReference type="EMBL" id="KAA6120794.1"/>
    </source>
</evidence>
<feature type="signal peptide" evidence="1">
    <location>
        <begin position="1"/>
        <end position="22"/>
    </location>
</feature>
<sequence length="113" mass="11685">MTSSIKTLAAVLALAAAPIAFAAGAMEGMDMKAPSASSQAARPVPAEIRKIDAQAGKVTLKHGPIENLGMPAMTMAFPVKDRASLSRFKEGDAVSVTFGKIDGSPAVLDMQRK</sequence>
<organism evidence="2 3">
    <name type="scientific">Cupriavidus cauae</name>
    <dbReference type="NCBI Taxonomy" id="2608999"/>
    <lineage>
        <taxon>Bacteria</taxon>
        <taxon>Pseudomonadati</taxon>
        <taxon>Pseudomonadota</taxon>
        <taxon>Betaproteobacteria</taxon>
        <taxon>Burkholderiales</taxon>
        <taxon>Burkholderiaceae</taxon>
        <taxon>Cupriavidus</taxon>
    </lineage>
</organism>
<dbReference type="EMBL" id="VWRN01000045">
    <property type="protein sequence ID" value="KAA6120794.1"/>
    <property type="molecule type" value="Genomic_DNA"/>
</dbReference>
<dbReference type="Proteomes" id="UP000324324">
    <property type="component" value="Unassembled WGS sequence"/>
</dbReference>
<dbReference type="InterPro" id="IPR021647">
    <property type="entry name" value="CusF_Ec"/>
</dbReference>
<proteinExistence type="predicted"/>